<accession>A0ABW4XT38</accession>
<evidence type="ECO:0000313" key="1">
    <source>
        <dbReference type="EMBL" id="MFD2098285.1"/>
    </source>
</evidence>
<name>A0ABW4XT38_9FLAO</name>
<dbReference type="Proteomes" id="UP001597342">
    <property type="component" value="Unassembled WGS sequence"/>
</dbReference>
<protein>
    <recommendedName>
        <fullName evidence="3">Secreted protein</fullName>
    </recommendedName>
</protein>
<comment type="caution">
    <text evidence="1">The sequence shown here is derived from an EMBL/GenBank/DDBJ whole genome shotgun (WGS) entry which is preliminary data.</text>
</comment>
<evidence type="ECO:0008006" key="3">
    <source>
        <dbReference type="Google" id="ProtNLM"/>
    </source>
</evidence>
<dbReference type="RefSeq" id="WP_379829068.1">
    <property type="nucleotide sequence ID" value="NZ_JBHUHU010000001.1"/>
</dbReference>
<gene>
    <name evidence="1" type="ORF">ACFSJE_00775</name>
</gene>
<evidence type="ECO:0000313" key="2">
    <source>
        <dbReference type="Proteomes" id="UP001597342"/>
    </source>
</evidence>
<organism evidence="1 2">
    <name type="scientific">Flagellimonas iocasae</name>
    <dbReference type="NCBI Taxonomy" id="2055905"/>
    <lineage>
        <taxon>Bacteria</taxon>
        <taxon>Pseudomonadati</taxon>
        <taxon>Bacteroidota</taxon>
        <taxon>Flavobacteriia</taxon>
        <taxon>Flavobacteriales</taxon>
        <taxon>Flavobacteriaceae</taxon>
        <taxon>Flagellimonas</taxon>
    </lineage>
</organism>
<dbReference type="EMBL" id="JBHUHU010000001">
    <property type="protein sequence ID" value="MFD2098285.1"/>
    <property type="molecule type" value="Genomic_DNA"/>
</dbReference>
<reference evidence="2" key="1">
    <citation type="journal article" date="2019" name="Int. J. Syst. Evol. Microbiol.">
        <title>The Global Catalogue of Microorganisms (GCM) 10K type strain sequencing project: providing services to taxonomists for standard genome sequencing and annotation.</title>
        <authorList>
            <consortium name="The Broad Institute Genomics Platform"/>
            <consortium name="The Broad Institute Genome Sequencing Center for Infectious Disease"/>
            <person name="Wu L."/>
            <person name="Ma J."/>
        </authorList>
    </citation>
    <scope>NUCLEOTIDE SEQUENCE [LARGE SCALE GENOMIC DNA]</scope>
    <source>
        <strain evidence="2">JCM 3389</strain>
    </source>
</reference>
<keyword evidence="2" id="KW-1185">Reference proteome</keyword>
<sequence length="134" mass="15550">MKKAFAKYLFPLFILLLGGFINHLYADAQNSIDDENACYVEYHFIEHTSVNTPQIDIEKSLFAEVTDVEEQEERDEDAASFNTDVQFGSYLTAFFYASVSEQQFRALEINLGFTEPTSITAPFRRHIRFQVFRI</sequence>
<proteinExistence type="predicted"/>